<keyword evidence="1" id="KW-1133">Transmembrane helix</keyword>
<keyword evidence="1" id="KW-0472">Membrane</keyword>
<evidence type="ECO:0000313" key="2">
    <source>
        <dbReference type="EMBL" id="RYC02747.1"/>
    </source>
</evidence>
<dbReference type="OrthoDB" id="3785199at2"/>
<dbReference type="Proteomes" id="UP000293291">
    <property type="component" value="Unassembled WGS sequence"/>
</dbReference>
<name>A0A4V1RML2_9ACTN</name>
<feature type="transmembrane region" description="Helical" evidence="1">
    <location>
        <begin position="39"/>
        <end position="60"/>
    </location>
</feature>
<comment type="caution">
    <text evidence="2">The sequence shown here is derived from an EMBL/GenBank/DDBJ whole genome shotgun (WGS) entry which is preliminary data.</text>
</comment>
<keyword evidence="1" id="KW-0812">Transmembrane</keyword>
<gene>
    <name evidence="2" type="ORF">EUA07_08405</name>
</gene>
<protein>
    <submittedName>
        <fullName evidence="2">Uncharacterized protein</fullName>
    </submittedName>
</protein>
<accession>A0A4V1RML2</accession>
<sequence length="201" mass="20827">MNTQLDTYETRLLAELRREVATATATEAVPAPGRTHRRALAIAAGVAAATVVGVVLVPGLGTTPAYSVQEGNAGEVEVQVNRPEDAAGLERALEDRGIAADITYLPELQQCAEGRFTEVAREVGLSLSIGEDLVRVTLPPGAVRDGETFVMVLSVEAMTQDELAEVAEREGQRVVEGTSSSVSAEVASGTVGACTPVPASG</sequence>
<proteinExistence type="predicted"/>
<evidence type="ECO:0000256" key="1">
    <source>
        <dbReference type="SAM" id="Phobius"/>
    </source>
</evidence>
<keyword evidence="3" id="KW-1185">Reference proteome</keyword>
<reference evidence="2 3" key="1">
    <citation type="submission" date="2019-01" db="EMBL/GenBank/DDBJ databases">
        <title>Novel species of Nocardioides.</title>
        <authorList>
            <person name="Liu Q."/>
            <person name="Xin Y.-H."/>
        </authorList>
    </citation>
    <scope>NUCLEOTIDE SEQUENCE [LARGE SCALE GENOMIC DNA]</scope>
    <source>
        <strain evidence="2 3">CGMCC 4.6875</strain>
    </source>
</reference>
<evidence type="ECO:0000313" key="3">
    <source>
        <dbReference type="Proteomes" id="UP000293291"/>
    </source>
</evidence>
<organism evidence="2 3">
    <name type="scientific">Nocardioides ganghwensis</name>
    <dbReference type="NCBI Taxonomy" id="252230"/>
    <lineage>
        <taxon>Bacteria</taxon>
        <taxon>Bacillati</taxon>
        <taxon>Actinomycetota</taxon>
        <taxon>Actinomycetes</taxon>
        <taxon>Propionibacteriales</taxon>
        <taxon>Nocardioidaceae</taxon>
        <taxon>Nocardioides</taxon>
    </lineage>
</organism>
<dbReference type="RefSeq" id="WP_129454697.1">
    <property type="nucleotide sequence ID" value="NZ_JACXYX010000012.1"/>
</dbReference>
<dbReference type="EMBL" id="SDWU01000008">
    <property type="protein sequence ID" value="RYC02747.1"/>
    <property type="molecule type" value="Genomic_DNA"/>
</dbReference>
<dbReference type="AlphaFoldDB" id="A0A4V1RML2"/>